<dbReference type="PANTHER" id="PTHR35564">
    <property type="match status" value="1"/>
</dbReference>
<sequence length="364" mass="40055">MRPAKRRIDPGIAQQLLAEPHRFEFFQALRVLEHVFLGQGAKGGDLVPRFLRFQNSTSLAFPSAELESARAISTTGEPLELPGAIDHAAATESIGEVHLTPAFMGLLGTAGALPLHYTETIAGREIYKRDRAARAFLDIFTTRAVALHYGAWKKYRLAMQYELDRKEHFLPLALSLGGLGMQGLRDRMVDGHGDIFDQAVAYYAGAIRQRPASAVVVRQILSEYFGVPVQVEQFAGAWYYVPEAQRSRLGMKNAGLGTTALAGERVWQRDLRLRLQVGPLDRAAFDDFLPGGSAAASLAKWLTLLTGSVLEYEVSLLIRAEDVRPAGFSSGVGEGVRLGWDSHLCTRPSPVPRADTRYHLHALH</sequence>
<name>A0ABU1XWZ7_9GAMM</name>
<dbReference type="EMBL" id="JAVDWO010000004">
    <property type="protein sequence ID" value="MDR7192651.1"/>
    <property type="molecule type" value="Genomic_DNA"/>
</dbReference>
<dbReference type="RefSeq" id="WP_310233871.1">
    <property type="nucleotide sequence ID" value="NZ_JAVDWO010000004.1"/>
</dbReference>
<dbReference type="NCBIfam" id="TIGR03347">
    <property type="entry name" value="VI_chp_1"/>
    <property type="match status" value="1"/>
</dbReference>
<evidence type="ECO:0000313" key="1">
    <source>
        <dbReference type="EMBL" id="MDR7192651.1"/>
    </source>
</evidence>
<dbReference type="PANTHER" id="PTHR35564:SF4">
    <property type="entry name" value="CYTOPLASMIC PROTEIN"/>
    <property type="match status" value="1"/>
</dbReference>
<evidence type="ECO:0000313" key="2">
    <source>
        <dbReference type="Proteomes" id="UP001256588"/>
    </source>
</evidence>
<accession>A0ABU1XWZ7</accession>
<dbReference type="Proteomes" id="UP001256588">
    <property type="component" value="Unassembled WGS sequence"/>
</dbReference>
<gene>
    <name evidence="1" type="ORF">J2W68_001365</name>
</gene>
<proteinExistence type="predicted"/>
<comment type="caution">
    <text evidence="1">The sequence shown here is derived from an EMBL/GenBank/DDBJ whole genome shotgun (WGS) entry which is preliminary data.</text>
</comment>
<protein>
    <submittedName>
        <fullName evidence="1">Type VI secretion system protein ImpH</fullName>
    </submittedName>
</protein>
<dbReference type="Pfam" id="PF06996">
    <property type="entry name" value="T6SS_TssG"/>
    <property type="match status" value="1"/>
</dbReference>
<reference evidence="1 2" key="1">
    <citation type="submission" date="2023-07" db="EMBL/GenBank/DDBJ databases">
        <title>Sorghum-associated microbial communities from plants grown in Nebraska, USA.</title>
        <authorList>
            <person name="Schachtman D."/>
        </authorList>
    </citation>
    <scope>NUCLEOTIDE SEQUENCE [LARGE SCALE GENOMIC DNA]</scope>
    <source>
        <strain evidence="1 2">4099</strain>
    </source>
</reference>
<organism evidence="1 2">
    <name type="scientific">Luteimonas terrae</name>
    <dbReference type="NCBI Taxonomy" id="1530191"/>
    <lineage>
        <taxon>Bacteria</taxon>
        <taxon>Pseudomonadati</taxon>
        <taxon>Pseudomonadota</taxon>
        <taxon>Gammaproteobacteria</taxon>
        <taxon>Lysobacterales</taxon>
        <taxon>Lysobacteraceae</taxon>
        <taxon>Luteimonas</taxon>
    </lineage>
</organism>
<keyword evidence="2" id="KW-1185">Reference proteome</keyword>
<dbReference type="InterPro" id="IPR010732">
    <property type="entry name" value="T6SS_TssG-like"/>
</dbReference>